<dbReference type="EMBL" id="JAWWNJ010000162">
    <property type="protein sequence ID" value="KAK6977943.1"/>
    <property type="molecule type" value="Genomic_DNA"/>
</dbReference>
<comment type="caution">
    <text evidence="2">The sequence shown here is derived from an EMBL/GenBank/DDBJ whole genome shotgun (WGS) entry which is preliminary data.</text>
</comment>
<dbReference type="Pfam" id="PF12937">
    <property type="entry name" value="F-box-like"/>
    <property type="match status" value="1"/>
</dbReference>
<dbReference type="SUPFAM" id="SSF81383">
    <property type="entry name" value="F-box domain"/>
    <property type="match status" value="1"/>
</dbReference>
<gene>
    <name evidence="2" type="ORF">R3P38DRAFT_500807</name>
</gene>
<accession>A0AAV9ZCA0</accession>
<dbReference type="InterPro" id="IPR036047">
    <property type="entry name" value="F-box-like_dom_sf"/>
</dbReference>
<evidence type="ECO:0000259" key="1">
    <source>
        <dbReference type="Pfam" id="PF12937"/>
    </source>
</evidence>
<evidence type="ECO:0000313" key="3">
    <source>
        <dbReference type="Proteomes" id="UP001362999"/>
    </source>
</evidence>
<sequence length="369" mass="41698">MLDFLQADRALLADTDAQILDLETQIAALEHSVSLLRAARQPVQERLDSYKYPVLTLPNEIIAEIFLHFLPTYPEPPPLVGIYSPTCLAQVCHKWREIAHRTPPLWRAIDLTRPFEKPGVEEAMSLCLLWTERSGACPLSLRLSDSLEPLSTYTDVIYRCARCEHLALELDTTQDLDVIQDSFPSLKTLDMYISGLSSFPANPVVTLQNLPLLRTVVLDDWQDLHVGLPWSQLTSLTLLSLRSEICVPILQQASHLLHCELEFGNHSMTAHDLDLELPRLETLTFRPRGWTDQNFVRCLMAPRLLRLQLPEHFLLLGNSESLVIEPLVSFVSKSGCQLQELNITNPCVPDSENVYRGAFPLIPAILVAR</sequence>
<dbReference type="Proteomes" id="UP001362999">
    <property type="component" value="Unassembled WGS sequence"/>
</dbReference>
<dbReference type="Gene3D" id="1.20.1280.50">
    <property type="match status" value="1"/>
</dbReference>
<dbReference type="InterPro" id="IPR001810">
    <property type="entry name" value="F-box_dom"/>
</dbReference>
<dbReference type="AlphaFoldDB" id="A0AAV9ZCA0"/>
<evidence type="ECO:0000313" key="2">
    <source>
        <dbReference type="EMBL" id="KAK6977943.1"/>
    </source>
</evidence>
<organism evidence="2 3">
    <name type="scientific">Favolaschia claudopus</name>
    <dbReference type="NCBI Taxonomy" id="2862362"/>
    <lineage>
        <taxon>Eukaryota</taxon>
        <taxon>Fungi</taxon>
        <taxon>Dikarya</taxon>
        <taxon>Basidiomycota</taxon>
        <taxon>Agaricomycotina</taxon>
        <taxon>Agaricomycetes</taxon>
        <taxon>Agaricomycetidae</taxon>
        <taxon>Agaricales</taxon>
        <taxon>Marasmiineae</taxon>
        <taxon>Mycenaceae</taxon>
        <taxon>Favolaschia</taxon>
    </lineage>
</organism>
<feature type="domain" description="F-box" evidence="1">
    <location>
        <begin position="55"/>
        <end position="111"/>
    </location>
</feature>
<proteinExistence type="predicted"/>
<keyword evidence="3" id="KW-1185">Reference proteome</keyword>
<reference evidence="2 3" key="1">
    <citation type="journal article" date="2024" name="J Genomics">
        <title>Draft genome sequencing and assembly of Favolaschia claudopus CIRM-BRFM 2984 isolated from oak limbs.</title>
        <authorList>
            <person name="Navarro D."/>
            <person name="Drula E."/>
            <person name="Chaduli D."/>
            <person name="Cazenave R."/>
            <person name="Ahrendt S."/>
            <person name="Wang J."/>
            <person name="Lipzen A."/>
            <person name="Daum C."/>
            <person name="Barry K."/>
            <person name="Grigoriev I.V."/>
            <person name="Favel A."/>
            <person name="Rosso M.N."/>
            <person name="Martin F."/>
        </authorList>
    </citation>
    <scope>NUCLEOTIDE SEQUENCE [LARGE SCALE GENOMIC DNA]</scope>
    <source>
        <strain evidence="2 3">CIRM-BRFM 2984</strain>
    </source>
</reference>
<dbReference type="SUPFAM" id="SSF52058">
    <property type="entry name" value="L domain-like"/>
    <property type="match status" value="1"/>
</dbReference>
<name>A0AAV9ZCA0_9AGAR</name>
<protein>
    <submittedName>
        <fullName evidence="2">F-box domain-containing protein</fullName>
    </submittedName>
</protein>